<proteinExistence type="predicted"/>
<gene>
    <name evidence="2" type="ORF">GCM10009554_15170</name>
</gene>
<reference evidence="2 3" key="1">
    <citation type="journal article" date="2019" name="Int. J. Syst. Evol. Microbiol.">
        <title>The Global Catalogue of Microorganisms (GCM) 10K type strain sequencing project: providing services to taxonomists for standard genome sequencing and annotation.</title>
        <authorList>
            <consortium name="The Broad Institute Genomics Platform"/>
            <consortium name="The Broad Institute Genome Sequencing Center for Infectious Disease"/>
            <person name="Wu L."/>
            <person name="Ma J."/>
        </authorList>
    </citation>
    <scope>NUCLEOTIDE SEQUENCE [LARGE SCALE GENOMIC DNA]</scope>
    <source>
        <strain evidence="2 3">JCM 10977</strain>
    </source>
</reference>
<evidence type="ECO:0000313" key="3">
    <source>
        <dbReference type="Proteomes" id="UP001500542"/>
    </source>
</evidence>
<dbReference type="Proteomes" id="UP001500542">
    <property type="component" value="Unassembled WGS sequence"/>
</dbReference>
<keyword evidence="1" id="KW-0732">Signal</keyword>
<evidence type="ECO:0000313" key="2">
    <source>
        <dbReference type="EMBL" id="GAA0931353.1"/>
    </source>
</evidence>
<dbReference type="EMBL" id="BAAAHK010000003">
    <property type="protein sequence ID" value="GAA0931353.1"/>
    <property type="molecule type" value="Genomic_DNA"/>
</dbReference>
<feature type="chain" id="PRO_5045114771" description="Polyketide cyclase/dehydrase/lipid transport protein" evidence="1">
    <location>
        <begin position="22"/>
        <end position="187"/>
    </location>
</feature>
<accession>A0ABN1PPT3</accession>
<evidence type="ECO:0008006" key="4">
    <source>
        <dbReference type="Google" id="ProtNLM"/>
    </source>
</evidence>
<sequence>MGAAVLGAAGMALGVGVPAGAAPQSVSTVQATVYAQRMLACTSPDYCNGVVSVPRAWRQVKTGRWQDRFVDPSAARMIRFDLDQRHKITPAAAMKKREVALRGTPGLRILGRATGTLTTARGGKVTMATLVYSYRSGATTRWVATRFVSLYGITDQAVELTAGGRLGDRAVLTTTLAKATRTFTLVG</sequence>
<organism evidence="2 3">
    <name type="scientific">Kribbella koreensis</name>
    <dbReference type="NCBI Taxonomy" id="57909"/>
    <lineage>
        <taxon>Bacteria</taxon>
        <taxon>Bacillati</taxon>
        <taxon>Actinomycetota</taxon>
        <taxon>Actinomycetes</taxon>
        <taxon>Propionibacteriales</taxon>
        <taxon>Kribbellaceae</taxon>
        <taxon>Kribbella</taxon>
    </lineage>
</organism>
<name>A0ABN1PPT3_9ACTN</name>
<protein>
    <recommendedName>
        <fullName evidence="4">Polyketide cyclase/dehydrase/lipid transport protein</fullName>
    </recommendedName>
</protein>
<keyword evidence="3" id="KW-1185">Reference proteome</keyword>
<comment type="caution">
    <text evidence="2">The sequence shown here is derived from an EMBL/GenBank/DDBJ whole genome shotgun (WGS) entry which is preliminary data.</text>
</comment>
<evidence type="ECO:0000256" key="1">
    <source>
        <dbReference type="SAM" id="SignalP"/>
    </source>
</evidence>
<feature type="signal peptide" evidence="1">
    <location>
        <begin position="1"/>
        <end position="21"/>
    </location>
</feature>